<dbReference type="AlphaFoldDB" id="A0A5C7J2W0"/>
<proteinExistence type="predicted"/>
<dbReference type="EMBL" id="SSDS01000101">
    <property type="protein sequence ID" value="TXG75833.1"/>
    <property type="molecule type" value="Genomic_DNA"/>
</dbReference>
<gene>
    <name evidence="1" type="ORF">E6Q11_06470</name>
</gene>
<sequence>MDYFRVEPAHETKDGVAILVTVEGKGVIIALEQAGKKIFMKLEDLEMLIDVLEIAKHTSNKIMKELLDQPLFKPERLEEIRNSFKKPHFNLDSEV</sequence>
<name>A0A5C7J2W0_9BACT</name>
<evidence type="ECO:0000313" key="2">
    <source>
        <dbReference type="Proteomes" id="UP000321026"/>
    </source>
</evidence>
<organism evidence="1 2">
    <name type="scientific">Candidatus Dojkabacteria bacterium</name>
    <dbReference type="NCBI Taxonomy" id="2099670"/>
    <lineage>
        <taxon>Bacteria</taxon>
        <taxon>Candidatus Dojkabacteria</taxon>
    </lineage>
</organism>
<accession>A0A5C7J2W0</accession>
<reference evidence="1 2" key="1">
    <citation type="submission" date="2018-09" db="EMBL/GenBank/DDBJ databases">
        <title>Metagenome Assembled Genomes from an Advanced Water Purification Facility.</title>
        <authorList>
            <person name="Stamps B.W."/>
            <person name="Spear J.R."/>
        </authorList>
    </citation>
    <scope>NUCLEOTIDE SEQUENCE [LARGE SCALE GENOMIC DNA]</scope>
    <source>
        <strain evidence="1">Bin_63_2</strain>
    </source>
</reference>
<comment type="caution">
    <text evidence="1">The sequence shown here is derived from an EMBL/GenBank/DDBJ whole genome shotgun (WGS) entry which is preliminary data.</text>
</comment>
<protein>
    <submittedName>
        <fullName evidence="1">Uncharacterized protein</fullName>
    </submittedName>
</protein>
<evidence type="ECO:0000313" key="1">
    <source>
        <dbReference type="EMBL" id="TXG75833.1"/>
    </source>
</evidence>
<dbReference type="Proteomes" id="UP000321026">
    <property type="component" value="Unassembled WGS sequence"/>
</dbReference>